<dbReference type="PROSITE" id="PS00463">
    <property type="entry name" value="ZN2_CY6_FUNGAL_1"/>
    <property type="match status" value="1"/>
</dbReference>
<reference evidence="9 10" key="1">
    <citation type="submission" date="2015-04" db="EMBL/GenBank/DDBJ databases">
        <authorList>
            <person name="Heijne W.H."/>
            <person name="Fedorova N.D."/>
            <person name="Nierman W.C."/>
            <person name="Vollebregt A.W."/>
            <person name="Zhao Z."/>
            <person name="Wu L."/>
            <person name="Kumar M."/>
            <person name="Stam H."/>
            <person name="van den Berg M.A."/>
            <person name="Pel H.J."/>
        </authorList>
    </citation>
    <scope>NUCLEOTIDE SEQUENCE [LARGE SCALE GENOMIC DNA]</scope>
    <source>
        <strain evidence="9 10">CBS 393.64</strain>
    </source>
</reference>
<feature type="compositionally biased region" description="Polar residues" evidence="7">
    <location>
        <begin position="703"/>
        <end position="719"/>
    </location>
</feature>
<dbReference type="AlphaFoldDB" id="A0A0F4YLH8"/>
<feature type="compositionally biased region" description="Basic and acidic residues" evidence="7">
    <location>
        <begin position="98"/>
        <end position="116"/>
    </location>
</feature>
<keyword evidence="10" id="KW-1185">Reference proteome</keyword>
<comment type="caution">
    <text evidence="9">The sequence shown here is derived from an EMBL/GenBank/DDBJ whole genome shotgun (WGS) entry which is preliminary data.</text>
</comment>
<proteinExistence type="predicted"/>
<dbReference type="OrthoDB" id="5121955at2759"/>
<dbReference type="RefSeq" id="XP_013325313.1">
    <property type="nucleotide sequence ID" value="XM_013469859.1"/>
</dbReference>
<dbReference type="STRING" id="1408163.A0A0F4YLH8"/>
<feature type="compositionally biased region" description="Polar residues" evidence="7">
    <location>
        <begin position="641"/>
        <end position="658"/>
    </location>
</feature>
<feature type="compositionally biased region" description="Low complexity" evidence="7">
    <location>
        <begin position="688"/>
        <end position="702"/>
    </location>
</feature>
<name>A0A0F4YLH8_RASE3</name>
<dbReference type="Pfam" id="PF05721">
    <property type="entry name" value="PhyH"/>
    <property type="match status" value="1"/>
</dbReference>
<dbReference type="Gene3D" id="2.60.120.620">
    <property type="entry name" value="q2cbj1_9rhob like domain"/>
    <property type="match status" value="1"/>
</dbReference>
<feature type="compositionally biased region" description="Polar residues" evidence="7">
    <location>
        <begin position="766"/>
        <end position="776"/>
    </location>
</feature>
<feature type="region of interest" description="Disordered" evidence="7">
    <location>
        <begin position="756"/>
        <end position="777"/>
    </location>
</feature>
<feature type="compositionally biased region" description="Low complexity" evidence="7">
    <location>
        <begin position="660"/>
        <end position="672"/>
    </location>
</feature>
<dbReference type="GO" id="GO:0006351">
    <property type="term" value="P:DNA-templated transcription"/>
    <property type="evidence" value="ECO:0007669"/>
    <property type="project" value="InterPro"/>
</dbReference>
<dbReference type="InterPro" id="IPR007219">
    <property type="entry name" value="XnlR_reg_dom"/>
</dbReference>
<dbReference type="Proteomes" id="UP000053958">
    <property type="component" value="Unassembled WGS sequence"/>
</dbReference>
<evidence type="ECO:0000256" key="1">
    <source>
        <dbReference type="ARBA" id="ARBA00022723"/>
    </source>
</evidence>
<evidence type="ECO:0000256" key="3">
    <source>
        <dbReference type="ARBA" id="ARBA00023015"/>
    </source>
</evidence>
<keyword evidence="3" id="KW-0805">Transcription regulation</keyword>
<dbReference type="InterPro" id="IPR001138">
    <property type="entry name" value="Zn2Cys6_DnaBD"/>
</dbReference>
<feature type="region of interest" description="Disordered" evidence="7">
    <location>
        <begin position="633"/>
        <end position="723"/>
    </location>
</feature>
<accession>A0A0F4YLH8</accession>
<evidence type="ECO:0000256" key="2">
    <source>
        <dbReference type="ARBA" id="ARBA00022833"/>
    </source>
</evidence>
<dbReference type="CDD" id="cd00067">
    <property type="entry name" value="GAL4"/>
    <property type="match status" value="1"/>
</dbReference>
<feature type="region of interest" description="Disordered" evidence="7">
    <location>
        <begin position="994"/>
        <end position="1028"/>
    </location>
</feature>
<dbReference type="InterPro" id="IPR036864">
    <property type="entry name" value="Zn2-C6_fun-type_DNA-bd_sf"/>
</dbReference>
<dbReference type="PROSITE" id="PS50048">
    <property type="entry name" value="ZN2_CY6_FUNGAL_2"/>
    <property type="match status" value="1"/>
</dbReference>
<dbReference type="Pfam" id="PF00172">
    <property type="entry name" value="Zn_clus"/>
    <property type="match status" value="1"/>
</dbReference>
<keyword evidence="1" id="KW-0479">Metal-binding</keyword>
<evidence type="ECO:0000256" key="6">
    <source>
        <dbReference type="ARBA" id="ARBA00023242"/>
    </source>
</evidence>
<dbReference type="Pfam" id="PF04082">
    <property type="entry name" value="Fungal_trans"/>
    <property type="match status" value="1"/>
</dbReference>
<dbReference type="InterPro" id="IPR052073">
    <property type="entry name" value="Amide_Lactam_Regulators"/>
</dbReference>
<gene>
    <name evidence="9" type="ORF">T310_7342</name>
</gene>
<evidence type="ECO:0000256" key="4">
    <source>
        <dbReference type="ARBA" id="ARBA00023125"/>
    </source>
</evidence>
<feature type="region of interest" description="Disordered" evidence="7">
    <location>
        <begin position="98"/>
        <end position="134"/>
    </location>
</feature>
<keyword evidence="2" id="KW-0862">Zinc</keyword>
<dbReference type="EMBL" id="LASV01000427">
    <property type="protein sequence ID" value="KKA18701.1"/>
    <property type="molecule type" value="Genomic_DNA"/>
</dbReference>
<dbReference type="Gene3D" id="4.10.240.10">
    <property type="entry name" value="Zn(2)-C6 fungal-type DNA-binding domain"/>
    <property type="match status" value="1"/>
</dbReference>
<dbReference type="PANTHER" id="PTHR47171">
    <property type="entry name" value="FARA-RELATED"/>
    <property type="match status" value="1"/>
</dbReference>
<evidence type="ECO:0000313" key="10">
    <source>
        <dbReference type="Proteomes" id="UP000053958"/>
    </source>
</evidence>
<dbReference type="SUPFAM" id="SSF51197">
    <property type="entry name" value="Clavaminate synthase-like"/>
    <property type="match status" value="1"/>
</dbReference>
<dbReference type="GO" id="GO:0008270">
    <property type="term" value="F:zinc ion binding"/>
    <property type="evidence" value="ECO:0007669"/>
    <property type="project" value="InterPro"/>
</dbReference>
<feature type="region of interest" description="Disordered" evidence="7">
    <location>
        <begin position="64"/>
        <end position="83"/>
    </location>
</feature>
<evidence type="ECO:0000259" key="8">
    <source>
        <dbReference type="PROSITE" id="PS50048"/>
    </source>
</evidence>
<dbReference type="CDD" id="cd12148">
    <property type="entry name" value="fungal_TF_MHR"/>
    <property type="match status" value="1"/>
</dbReference>
<dbReference type="InterPro" id="IPR008775">
    <property type="entry name" value="Phytyl_CoA_dOase-like"/>
</dbReference>
<dbReference type="GO" id="GO:0003677">
    <property type="term" value="F:DNA binding"/>
    <property type="evidence" value="ECO:0007669"/>
    <property type="project" value="UniProtKB-KW"/>
</dbReference>
<protein>
    <submittedName>
        <fullName evidence="9">Cutinase transcription factor 1 alpha</fullName>
    </submittedName>
</protein>
<keyword evidence="4" id="KW-0238">DNA-binding</keyword>
<dbReference type="PANTHER" id="PTHR47171:SF1">
    <property type="entry name" value="ZN(II)2CYS6 TRANSCRIPTION FACTOR (EUROFUNG)"/>
    <property type="match status" value="1"/>
</dbReference>
<organism evidence="9 10">
    <name type="scientific">Rasamsonia emersonii (strain ATCC 16479 / CBS 393.64 / IMI 116815)</name>
    <dbReference type="NCBI Taxonomy" id="1408163"/>
    <lineage>
        <taxon>Eukaryota</taxon>
        <taxon>Fungi</taxon>
        <taxon>Dikarya</taxon>
        <taxon>Ascomycota</taxon>
        <taxon>Pezizomycotina</taxon>
        <taxon>Eurotiomycetes</taxon>
        <taxon>Eurotiomycetidae</taxon>
        <taxon>Eurotiales</taxon>
        <taxon>Trichocomaceae</taxon>
        <taxon>Rasamsonia</taxon>
    </lineage>
</organism>
<evidence type="ECO:0000256" key="7">
    <source>
        <dbReference type="SAM" id="MobiDB-lite"/>
    </source>
</evidence>
<keyword evidence="6" id="KW-0539">Nucleus</keyword>
<dbReference type="GO" id="GO:0000981">
    <property type="term" value="F:DNA-binding transcription factor activity, RNA polymerase II-specific"/>
    <property type="evidence" value="ECO:0007669"/>
    <property type="project" value="InterPro"/>
</dbReference>
<dbReference type="GeneID" id="25319618"/>
<evidence type="ECO:0000313" key="9">
    <source>
        <dbReference type="EMBL" id="KKA18701.1"/>
    </source>
</evidence>
<dbReference type="SUPFAM" id="SSF57701">
    <property type="entry name" value="Zn2/Cys6 DNA-binding domain"/>
    <property type="match status" value="1"/>
</dbReference>
<evidence type="ECO:0000256" key="5">
    <source>
        <dbReference type="ARBA" id="ARBA00023163"/>
    </source>
</evidence>
<sequence>MSTKSPSRPVRTRAKRACTTCHARRVRCNVVETQPCDNCRVSGARCEIGISRRGKYPRYIINPHPNGVTAQRSSEKGFETSSLASDVASRSVSGCDSLRSRETTIDQKDALPHESNHGGGVSNTAPVPSPACPHQVKGEMDRTVFFGESSPLTCVVDEGRKSPEAGVGGQLSKFRWQYPIPEVVCRRSGSFSLFASRRARRVEQLMREGAFDFPDPPVCEMLLQAYFEWFHPCFPIVDRVEISESCHKKTISPLLLQSMLFIGASLCRDEALRDAGFHDRYETKFLFYDRAKDIFDADCETDSLSKLQALFLLSFWRSTPSHEKDTRYWLGAAISLAQTGEYQIHRPQIEAVAFESQGKKSEEENMVVTLRTAFMHPCQKLALLTDFQIRDQQVAAAFGLPARIRDEDCDIPMLEESDFEEEGPVGNPAIFGTPKVEHALYMIQMTRLARLLREVVWTAYLPGKLRAEQAERDRLRQRLMQWEAELPPELKLQDATERGTMYFAGMLHMAYNNLYILLYRPSYLDPSDELKRKEGKTALQAACQSTRIIEDMLSQNLVQHGLLHLITHIFSALCIHTIHFCRSEGTERKLAEHRAKLCLLGLKELQKSWDLNYWVLEIFFHCLDESTAEYLQLSEEKSPKRGSTPTKQSARSTQSIPDLSNGNSNSNSTPSSAELSTEHDVAGPGPQPCEEQSQPQPQHQQQIWSENGPQQPFTPSNNEIGDMPIDLCEPFLFEEEFSKNFKAQLPEVTYLRGQKEMAPSAVEPATSATTSQSEPSGLTKEQLDFFNENGYLVIRGFLSADEVQSLLTTTHDLLDNFPLESHPLTRFTTGDDVDSDKNGKHVGDEYFLSSGDKVHFFFEPEAVAPPDDKQQRPRLLKPKQQAINKIGHALHAKSPPFQRVTLSRRNAAIAASLGFRDPRCLQSMVICKQPGIGGAVPPHRDSEFLYTSPPSAVGWWIALQDAGAGNASLGMWKGSHRGRKGGHIRRRFVRAEEGGTKFVENDGPGLPRGMEEEEEPERENNNTGVEEGTDFEILDVKAGDLVLIHGNVLHKSEKNTSNKSRFAYTFHVIEGAEGWTYDERNWLQPPPEGFSRLNDAVA</sequence>
<dbReference type="SMART" id="SM00066">
    <property type="entry name" value="GAL4"/>
    <property type="match status" value="1"/>
</dbReference>
<feature type="domain" description="Zn(2)-C6 fungal-type" evidence="8">
    <location>
        <begin position="17"/>
        <end position="48"/>
    </location>
</feature>
<keyword evidence="5" id="KW-0804">Transcription</keyword>